<dbReference type="CDD" id="cd18808">
    <property type="entry name" value="SF1_C_Upf1"/>
    <property type="match status" value="1"/>
</dbReference>
<dbReference type="GO" id="GO:0005524">
    <property type="term" value="F:ATP binding"/>
    <property type="evidence" value="ECO:0007669"/>
    <property type="project" value="UniProtKB-KW"/>
</dbReference>
<keyword evidence="6" id="KW-1185">Reference proteome</keyword>
<reference evidence="5" key="3">
    <citation type="submission" date="2025-09" db="UniProtKB">
        <authorList>
            <consortium name="Ensembl"/>
        </authorList>
    </citation>
    <scope>IDENTIFICATION</scope>
</reference>
<keyword evidence="4" id="KW-0067">ATP-binding</keyword>
<keyword evidence="1" id="KW-0547">Nucleotide-binding</keyword>
<dbReference type="InterPro" id="IPR027417">
    <property type="entry name" value="P-loop_NTPase"/>
</dbReference>
<accession>A0A8C3MRK4</accession>
<dbReference type="PANTHER" id="PTHR43788">
    <property type="entry name" value="DNA2/NAM7 HELICASE FAMILY MEMBER"/>
    <property type="match status" value="1"/>
</dbReference>
<dbReference type="PANTHER" id="PTHR43788:SF16">
    <property type="entry name" value="HELICASE WITH ZINC FINGER 2"/>
    <property type="match status" value="1"/>
</dbReference>
<dbReference type="Pfam" id="PF13087">
    <property type="entry name" value="AAA_12"/>
    <property type="match status" value="1"/>
</dbReference>
<keyword evidence="2" id="KW-0378">Hydrolase</keyword>
<dbReference type="SUPFAM" id="SSF52540">
    <property type="entry name" value="P-loop containing nucleoside triphosphate hydrolases"/>
    <property type="match status" value="1"/>
</dbReference>
<name>A0A8C3MRK4_GEOPR</name>
<dbReference type="GO" id="GO:0043139">
    <property type="term" value="F:5'-3' DNA helicase activity"/>
    <property type="evidence" value="ECO:0007669"/>
    <property type="project" value="TreeGrafter"/>
</dbReference>
<keyword evidence="3" id="KW-0347">Helicase</keyword>
<reference evidence="5" key="1">
    <citation type="submission" date="2020-02" db="EMBL/GenBank/DDBJ databases">
        <authorList>
            <person name="Enbody D E."/>
            <person name="Pettersson E M."/>
        </authorList>
    </citation>
    <scope>NUCLEOTIDE SEQUENCE [LARGE SCALE GENOMIC DNA]</scope>
</reference>
<dbReference type="AlphaFoldDB" id="A0A8C3MRK4"/>
<dbReference type="Proteomes" id="UP000694382">
    <property type="component" value="Chromosome 20"/>
</dbReference>
<reference evidence="5" key="2">
    <citation type="submission" date="2025-08" db="UniProtKB">
        <authorList>
            <consortium name="Ensembl"/>
        </authorList>
    </citation>
    <scope>IDENTIFICATION</scope>
</reference>
<evidence type="ECO:0000256" key="4">
    <source>
        <dbReference type="ARBA" id="ARBA00022840"/>
    </source>
</evidence>
<evidence type="ECO:0000313" key="5">
    <source>
        <dbReference type="Ensembl" id="ENSCPVP00000007301.2"/>
    </source>
</evidence>
<dbReference type="Ensembl" id="ENSCPVT00000007584.2">
    <property type="protein sequence ID" value="ENSCPVP00000007301.2"/>
    <property type="gene ID" value="ENSCPVG00000005028.2"/>
</dbReference>
<dbReference type="Gene3D" id="3.40.50.300">
    <property type="entry name" value="P-loop containing nucleotide triphosphate hydrolases"/>
    <property type="match status" value="1"/>
</dbReference>
<sequence>MLDTQYRMHKSICEFPSQEFYEKRLRTCPQLTRKPSVLHHRDNNCCPIIFGHVEGKEHSLMISTEEGNENSKANLEEVAQAVRIAKQLTLDGTIRPDSIAILSPYSAQVSEINKSLQREGIRGVTVCTITKSQGSEWKYVILSTVRSCPRSEIDRKPTKSWQKKYLGFVTDPNQVNVGITRAQEGLCIIGNRYLLECNPLWKRLVQHYYHHNSCTTAQEIRVRRTAALSR</sequence>
<dbReference type="InterPro" id="IPR050534">
    <property type="entry name" value="Coronavir_polyprotein_1ab"/>
</dbReference>
<dbReference type="FunFam" id="3.40.50.300:FF:001313">
    <property type="entry name" value="Helicase with zinc finger domain 2"/>
    <property type="match status" value="1"/>
</dbReference>
<dbReference type="InterPro" id="IPR041679">
    <property type="entry name" value="DNA2/NAM7-like_C"/>
</dbReference>
<evidence type="ECO:0000256" key="3">
    <source>
        <dbReference type="ARBA" id="ARBA00022806"/>
    </source>
</evidence>
<dbReference type="GO" id="GO:0016787">
    <property type="term" value="F:hydrolase activity"/>
    <property type="evidence" value="ECO:0007669"/>
    <property type="project" value="UniProtKB-KW"/>
</dbReference>
<evidence type="ECO:0000256" key="1">
    <source>
        <dbReference type="ARBA" id="ARBA00022741"/>
    </source>
</evidence>
<dbReference type="InterPro" id="IPR047187">
    <property type="entry name" value="SF1_C_Upf1"/>
</dbReference>
<evidence type="ECO:0000313" key="6">
    <source>
        <dbReference type="Proteomes" id="UP000694382"/>
    </source>
</evidence>
<accession>A0A8U8BSJ5</accession>
<protein>
    <submittedName>
        <fullName evidence="5">Uncharacterized protein</fullName>
    </submittedName>
</protein>
<evidence type="ECO:0000256" key="2">
    <source>
        <dbReference type="ARBA" id="ARBA00022801"/>
    </source>
</evidence>
<organism evidence="5 6">
    <name type="scientific">Geospiza parvula</name>
    <name type="common">Small tree-finch</name>
    <name type="synonym">Camarhynchus parvulus</name>
    <dbReference type="NCBI Taxonomy" id="87175"/>
    <lineage>
        <taxon>Eukaryota</taxon>
        <taxon>Metazoa</taxon>
        <taxon>Chordata</taxon>
        <taxon>Craniata</taxon>
        <taxon>Vertebrata</taxon>
        <taxon>Euteleostomi</taxon>
        <taxon>Archelosauria</taxon>
        <taxon>Archosauria</taxon>
        <taxon>Dinosauria</taxon>
        <taxon>Saurischia</taxon>
        <taxon>Theropoda</taxon>
        <taxon>Coelurosauria</taxon>
        <taxon>Aves</taxon>
        <taxon>Neognathae</taxon>
        <taxon>Neoaves</taxon>
        <taxon>Telluraves</taxon>
        <taxon>Australaves</taxon>
        <taxon>Passeriformes</taxon>
        <taxon>Thraupidae</taxon>
        <taxon>Camarhynchus</taxon>
    </lineage>
</organism>
<proteinExistence type="predicted"/>